<dbReference type="EC" id="6.1.1.17" evidence="3"/>
<evidence type="ECO:0000256" key="5">
    <source>
        <dbReference type="ARBA" id="ARBA00022598"/>
    </source>
</evidence>
<dbReference type="EMBL" id="JAODUP010000500">
    <property type="protein sequence ID" value="KAK2148403.1"/>
    <property type="molecule type" value="Genomic_DNA"/>
</dbReference>
<dbReference type="Pfam" id="PF00458">
    <property type="entry name" value="WHEP-TRS"/>
    <property type="match status" value="4"/>
</dbReference>
<dbReference type="SMART" id="SM00991">
    <property type="entry name" value="WHEP-TRS"/>
    <property type="match status" value="4"/>
</dbReference>
<dbReference type="NCBIfam" id="TIGR00408">
    <property type="entry name" value="proS_fam_I"/>
    <property type="match status" value="1"/>
</dbReference>
<dbReference type="GO" id="GO:0017101">
    <property type="term" value="C:aminoacyl-tRNA synthetase multienzyme complex"/>
    <property type="evidence" value="ECO:0007669"/>
    <property type="project" value="UniProtKB-ARBA"/>
</dbReference>
<dbReference type="Gene3D" id="3.90.800.10">
    <property type="entry name" value="Glutamyl-tRNA Synthetase, Domain 3"/>
    <property type="match status" value="1"/>
</dbReference>
<dbReference type="InterPro" id="IPR006195">
    <property type="entry name" value="aa-tRNA-synth_II"/>
</dbReference>
<dbReference type="InterPro" id="IPR045864">
    <property type="entry name" value="aa-tRNA-synth_II/BPL/LPL"/>
</dbReference>
<dbReference type="GO" id="GO:0005524">
    <property type="term" value="F:ATP binding"/>
    <property type="evidence" value="ECO:0007669"/>
    <property type="project" value="UniProtKB-KW"/>
</dbReference>
<dbReference type="FunFam" id="3.40.50.800:FF:000005">
    <property type="entry name" value="bifunctional glutamate/proline--tRNA ligase"/>
    <property type="match status" value="1"/>
</dbReference>
<feature type="compositionally biased region" description="Basic and acidic residues" evidence="19">
    <location>
        <begin position="810"/>
        <end position="835"/>
    </location>
</feature>
<dbReference type="PANTHER" id="PTHR43382:SF2">
    <property type="entry name" value="BIFUNCTIONAL GLUTAMATE_PROLINE--TRNA LIGASE"/>
    <property type="match status" value="1"/>
</dbReference>
<evidence type="ECO:0000256" key="14">
    <source>
        <dbReference type="ARBA" id="ARBA00047366"/>
    </source>
</evidence>
<dbReference type="Proteomes" id="UP001208570">
    <property type="component" value="Unassembled WGS sequence"/>
</dbReference>
<dbReference type="PROSITE" id="PS00178">
    <property type="entry name" value="AA_TRNA_LIGASE_I"/>
    <property type="match status" value="1"/>
</dbReference>
<keyword evidence="4" id="KW-0597">Phosphoprotein</keyword>
<dbReference type="CDD" id="cd00807">
    <property type="entry name" value="GlnRS_core"/>
    <property type="match status" value="1"/>
</dbReference>
<evidence type="ECO:0000256" key="2">
    <source>
        <dbReference type="ARBA" id="ARBA00012831"/>
    </source>
</evidence>
<dbReference type="Pfam" id="PF00587">
    <property type="entry name" value="tRNA-synt_2b"/>
    <property type="match status" value="1"/>
</dbReference>
<keyword evidence="6" id="KW-0479">Metal-binding</keyword>
<dbReference type="Pfam" id="PF09180">
    <property type="entry name" value="ProRS-C_1"/>
    <property type="match status" value="1"/>
</dbReference>
<dbReference type="Pfam" id="PF03950">
    <property type="entry name" value="tRNA-synt_1c_C"/>
    <property type="match status" value="1"/>
</dbReference>
<dbReference type="HAMAP" id="MF_02076">
    <property type="entry name" value="Glu_tRNA_synth_type2"/>
    <property type="match status" value="1"/>
</dbReference>
<dbReference type="InterPro" id="IPR001412">
    <property type="entry name" value="aa-tRNA-synth_I_CS"/>
</dbReference>
<dbReference type="Pfam" id="PF20974">
    <property type="entry name" value="tRNA-synt_1c_C2"/>
    <property type="match status" value="1"/>
</dbReference>
<feature type="region of interest" description="Disordered" evidence="19">
    <location>
        <begin position="900"/>
        <end position="933"/>
    </location>
</feature>
<keyword evidence="5" id="KW-0436">Ligase</keyword>
<dbReference type="InterPro" id="IPR004526">
    <property type="entry name" value="Glu-tRNA-synth_arc/euk"/>
</dbReference>
<dbReference type="InterPro" id="IPR004154">
    <property type="entry name" value="Anticodon-bd"/>
</dbReference>
<comment type="caution">
    <text evidence="22">The sequence shown here is derived from an EMBL/GenBank/DDBJ whole genome shotgun (WGS) entry which is preliminary data.</text>
</comment>
<dbReference type="SMART" id="SM00946">
    <property type="entry name" value="ProRS-C_1"/>
    <property type="match status" value="1"/>
</dbReference>
<evidence type="ECO:0000256" key="11">
    <source>
        <dbReference type="ARBA" id="ARBA00022917"/>
    </source>
</evidence>
<dbReference type="Pfam" id="PF03129">
    <property type="entry name" value="HGTP_anticodon"/>
    <property type="match status" value="1"/>
</dbReference>
<dbReference type="FunFam" id="1.10.287.10:FF:000006">
    <property type="entry name" value="Bifunctional glutamate/proline--tRNA ligase"/>
    <property type="match status" value="3"/>
</dbReference>
<dbReference type="InterPro" id="IPR004499">
    <property type="entry name" value="Pro-tRNA-ligase_IIa_arc-type"/>
</dbReference>
<evidence type="ECO:0000256" key="10">
    <source>
        <dbReference type="ARBA" id="ARBA00022884"/>
    </source>
</evidence>
<dbReference type="InterPro" id="IPR000924">
    <property type="entry name" value="Glu/Gln-tRNA-synth"/>
</dbReference>
<feature type="compositionally biased region" description="Polar residues" evidence="19">
    <location>
        <begin position="836"/>
        <end position="845"/>
    </location>
</feature>
<dbReference type="PROSITE" id="PS51185">
    <property type="entry name" value="WHEP_TRS_2"/>
    <property type="match status" value="4"/>
</dbReference>
<feature type="domain" description="WHEP-TRS" evidence="21">
    <location>
        <begin position="1014"/>
        <end position="1070"/>
    </location>
</feature>
<feature type="compositionally biased region" description="Low complexity" evidence="19">
    <location>
        <begin position="905"/>
        <end position="923"/>
    </location>
</feature>
<keyword evidence="7" id="KW-0547">Nucleotide-binding</keyword>
<dbReference type="InterPro" id="IPR036621">
    <property type="entry name" value="Anticodon-bd_dom_sf"/>
</dbReference>
<dbReference type="SUPFAM" id="SSF55681">
    <property type="entry name" value="Class II aaRS and biotin synthetases"/>
    <property type="match status" value="1"/>
</dbReference>
<feature type="region of interest" description="Disordered" evidence="19">
    <location>
        <begin position="775"/>
        <end position="853"/>
    </location>
</feature>
<dbReference type="InterPro" id="IPR017449">
    <property type="entry name" value="Pro-tRNA_synth_II"/>
</dbReference>
<feature type="domain" description="WHEP-TRS" evidence="21">
    <location>
        <begin position="847"/>
        <end position="903"/>
    </location>
</feature>
<dbReference type="GO" id="GO:0046872">
    <property type="term" value="F:metal ion binding"/>
    <property type="evidence" value="ECO:0007669"/>
    <property type="project" value="UniProtKB-KW"/>
</dbReference>
<dbReference type="CDD" id="cd00862">
    <property type="entry name" value="ProRS_anticodon_zinc"/>
    <property type="match status" value="1"/>
</dbReference>
<sequence length="1714" mass="192052">MQSLLGKNKCSPCRADERGCLGFGLRENFLDLVYIDINCTPSMTILTVSEKSSVAVLLTVEFTKEHSGVEVKEDQTTSLNLASDISFTSTNSICRYLARVSPAVKLYGSNILQQAEVDHWLDFSTVRLGCATEFSDALLYLDKVLGPISHLVGYDVTLADIAVWAVLRAFSVGNRVDGPLQKVSSISPVVACRNPNNAIGTVLLDGGMDVWGNAQFQGYLQSGTGPKNVIRYYRYLLEKPQFQKVNNTLPQVAVQRSKEQLQNSAPVKKERKEEGKFIELPGAKMGEVIVRFPPEASGYLHVGHAKAALLNQFYQQTFNGKLVMRFDDTNPAKEDAHFEEVILEDVKLLGLKYDKFSHTSDYFDVMLDYCTELIKQGKAYVDDTDGETMKKEREERTESKCRSNSVEKNLEMWSEMQRGTELGLKCGVRAKMDMSSDNGCMRDPVIYRCKPEPHIRTGNKYKVYPTYDFACPIVDSIEGITHALRTTEYHDRDDQYYWFIDAMGLRKPHIWEYARLNLQNTVMSKRKLTWFVEQGLVEGWDDPRLPTVRGVVRRGMTVEGLKEFVIAQGSSRSIVMMDWDKIWAFNKKVIDPVVPRYTALLRDEVVPVKVNGAKEEKSHCQKHPKNPSVGMKDVWYSDNVYMEGADAETLSVNETVTFINWGNVVIKAINRSADGKISSVEADLHLENKDYKKTQKLTWLAEAKEAPFTPAVCVHFDHIITKPVLAKTDDFKDYINKNSRFDYVMLGDPELARLEKGDMIQLQRRGYYICDSPYEPPSRHSSRASPCVLFNIPDGHTKDMPTSGSKHKTKEPVKETSAKEKAQSKKGKVAEKSPQEEQLPSSPLTTDAGGLNQKIMDQGNVVRKLKGDKAPKGDVEAAVKILLSLKADYKNVTGQDWKPAVAPSAAGQKTAGNKGGNNKSGQSRGMENSQEAGELNAEIRKQGNIIRELKSKKADKVEIDTAVKILLSLKADFKNVTGKDWKPGVMPSPAGQTASNKGIGDKCCKSEGVENTGKADELNDKIQTQGNKVRELKSKKADKVEIEAQVKILLALKTEYKSLTGKDWKPGMMPQSSQMAQSTGNDDTSGKSHGAGGDCPNENSPEAQELKANIESQGIKVRELKTDGADKAQVDTAVKELLELKTQYKTLTGVDLTGGSGKGKRGKQQKENQSKQQKPQQSKQQQQQSKQQKQQQPKQQQQKVDAADGGREVKKVTRLGLEAKKEENFSDWYSQLITKAELIEYYDVSGCYVLRPGAYSIWEKIKEFFDAKIKAMGFENCYFPMFVSAAALEREKEHIEDFAPEVAWVTKSGDSDLAEPVAIRPTSETVMYPSYSKWVQSHRDLPIKLNQWCNIVRWEFKHPQPFLRTREFLWQEGHSAHQFSEDAEKEVYEILDHYRNVYEYLLAIPVVTGRKTEKEKFAGGDYTTTCEVYISAGGRAIQAATSHHLAQNFSKMFDISYEDPETKERKYAYQNSWGITTRTIGVLVMVHGDNKGLVLPPRVASKQVVVVPCGITAQLGDDDKKAVIAKCNELVECLSKVGISVKADLRENYSPGWKFNHWELKGIPLRVELGPRDVKQGTLVAVRRDNFEKMTINMSEAADVITKILDNIQKSLFDKAKKELTESIEICFTFSDLCKAIDNNKLIMAPFCGEIACEDNIKKISARDAVVEEGAPSMGAKGLCIPSEQPEQITGQHKCIAPDCNNKPKYFTLFGRSY</sequence>
<comment type="catalytic activity">
    <reaction evidence="15">
        <text>tRNA(Pro) + L-proline + ATP = L-prolyl-tRNA(Pro) + AMP + diphosphate</text>
        <dbReference type="Rhea" id="RHEA:14305"/>
        <dbReference type="Rhea" id="RHEA-COMP:9700"/>
        <dbReference type="Rhea" id="RHEA-COMP:9702"/>
        <dbReference type="ChEBI" id="CHEBI:30616"/>
        <dbReference type="ChEBI" id="CHEBI:33019"/>
        <dbReference type="ChEBI" id="CHEBI:60039"/>
        <dbReference type="ChEBI" id="CHEBI:78442"/>
        <dbReference type="ChEBI" id="CHEBI:78532"/>
        <dbReference type="ChEBI" id="CHEBI:456215"/>
        <dbReference type="EC" id="6.1.1.15"/>
    </reaction>
    <physiologicalReaction direction="left-to-right" evidence="15">
        <dbReference type="Rhea" id="RHEA:14306"/>
    </physiologicalReaction>
</comment>
<feature type="domain" description="WHEP-TRS" evidence="21">
    <location>
        <begin position="1102"/>
        <end position="1158"/>
    </location>
</feature>
<evidence type="ECO:0000256" key="7">
    <source>
        <dbReference type="ARBA" id="ARBA00022741"/>
    </source>
</evidence>
<feature type="region of interest" description="Disordered" evidence="19">
    <location>
        <begin position="1062"/>
        <end position="1111"/>
    </location>
</feature>
<keyword evidence="13" id="KW-0511">Multifunctional enzyme</keyword>
<comment type="catalytic activity">
    <reaction evidence="14">
        <text>tRNA(Glu) + L-glutamate + ATP = L-glutamyl-tRNA(Glu) + AMP + diphosphate</text>
        <dbReference type="Rhea" id="RHEA:23540"/>
        <dbReference type="Rhea" id="RHEA-COMP:9663"/>
        <dbReference type="Rhea" id="RHEA-COMP:9680"/>
        <dbReference type="ChEBI" id="CHEBI:29985"/>
        <dbReference type="ChEBI" id="CHEBI:30616"/>
        <dbReference type="ChEBI" id="CHEBI:33019"/>
        <dbReference type="ChEBI" id="CHEBI:78442"/>
        <dbReference type="ChEBI" id="CHEBI:78520"/>
        <dbReference type="ChEBI" id="CHEBI:456215"/>
        <dbReference type="EC" id="6.1.1.17"/>
    </reaction>
    <physiologicalReaction direction="left-to-right" evidence="14">
        <dbReference type="Rhea" id="RHEA:23541"/>
    </physiologicalReaction>
</comment>
<evidence type="ECO:0000313" key="23">
    <source>
        <dbReference type="Proteomes" id="UP001208570"/>
    </source>
</evidence>
<dbReference type="FunFam" id="3.90.800.10:FF:000001">
    <property type="entry name" value="Glutamine--tRNA ligase"/>
    <property type="match status" value="1"/>
</dbReference>
<evidence type="ECO:0000256" key="12">
    <source>
        <dbReference type="ARBA" id="ARBA00023146"/>
    </source>
</evidence>
<evidence type="ECO:0000256" key="16">
    <source>
        <dbReference type="ARBA" id="ARBA00061295"/>
    </source>
</evidence>
<dbReference type="InterPro" id="IPR036282">
    <property type="entry name" value="Glutathione-S-Trfase_C_sf"/>
</dbReference>
<keyword evidence="9" id="KW-0067">ATP-binding</keyword>
<dbReference type="InterPro" id="IPR009068">
    <property type="entry name" value="uS15_NS1_RNA-bd_sf"/>
</dbReference>
<dbReference type="Gene3D" id="1.20.1050.130">
    <property type="match status" value="1"/>
</dbReference>
<dbReference type="SUPFAM" id="SSF52954">
    <property type="entry name" value="Class II aaRS ABD-related"/>
    <property type="match status" value="1"/>
</dbReference>
<dbReference type="FunFam" id="3.30.930.10:FF:000007">
    <property type="entry name" value="Bifunctional glutamate/proline--tRNA ligase"/>
    <property type="match status" value="1"/>
</dbReference>
<feature type="domain" description="WHEP-TRS" evidence="21">
    <location>
        <begin position="931"/>
        <end position="987"/>
    </location>
</feature>
<dbReference type="GO" id="GO:0006424">
    <property type="term" value="P:glutamyl-tRNA aminoacylation"/>
    <property type="evidence" value="ECO:0007669"/>
    <property type="project" value="InterPro"/>
</dbReference>
<dbReference type="SUPFAM" id="SSF47060">
    <property type="entry name" value="S15/NS1 RNA-binding domain"/>
    <property type="match status" value="4"/>
</dbReference>
<dbReference type="EC" id="6.1.1.15" evidence="2"/>
<dbReference type="NCBIfam" id="TIGR00463">
    <property type="entry name" value="gltX_arch"/>
    <property type="match status" value="1"/>
</dbReference>
<dbReference type="CDD" id="cd00778">
    <property type="entry name" value="ProRS_core_arch_euk"/>
    <property type="match status" value="1"/>
</dbReference>
<gene>
    <name evidence="22" type="ORF">LSH36_500g03050</name>
</gene>
<dbReference type="FunFam" id="3.40.50.620:FF:000070">
    <property type="entry name" value="Bifunctional glutamate/proline--tRNA ligase"/>
    <property type="match status" value="1"/>
</dbReference>
<dbReference type="CDD" id="cd00936">
    <property type="entry name" value="WEPRS_RNA"/>
    <property type="match status" value="4"/>
</dbReference>
<organism evidence="22 23">
    <name type="scientific">Paralvinella palmiformis</name>
    <dbReference type="NCBI Taxonomy" id="53620"/>
    <lineage>
        <taxon>Eukaryota</taxon>
        <taxon>Metazoa</taxon>
        <taxon>Spiralia</taxon>
        <taxon>Lophotrochozoa</taxon>
        <taxon>Annelida</taxon>
        <taxon>Polychaeta</taxon>
        <taxon>Sedentaria</taxon>
        <taxon>Canalipalpata</taxon>
        <taxon>Terebellida</taxon>
        <taxon>Terebelliformia</taxon>
        <taxon>Alvinellidae</taxon>
        <taxon>Paralvinella</taxon>
    </lineage>
</organism>
<evidence type="ECO:0000256" key="17">
    <source>
        <dbReference type="ARBA" id="ARBA00067786"/>
    </source>
</evidence>
<dbReference type="InterPro" id="IPR020059">
    <property type="entry name" value="Glu/Gln-tRNA-synth_Ib_codon-bd"/>
</dbReference>
<proteinExistence type="inferred from homology"/>
<protein>
    <recommendedName>
        <fullName evidence="17">Bifunctional glutamate/proline--tRNA ligase</fullName>
        <ecNumber evidence="2">6.1.1.15</ecNumber>
        <ecNumber evidence="3">6.1.1.17</ecNumber>
    </recommendedName>
    <alternativeName>
        <fullName evidence="18">Bifunctional aminoacyl-tRNA synthetase</fullName>
    </alternativeName>
</protein>
<dbReference type="InterPro" id="IPR002314">
    <property type="entry name" value="aa-tRNA-synt_IIb"/>
</dbReference>
<dbReference type="Gene3D" id="1.10.1160.10">
    <property type="entry name" value="Glutamyl-trna Synthetase, Domain 2"/>
    <property type="match status" value="1"/>
</dbReference>
<reference evidence="22" key="1">
    <citation type="journal article" date="2023" name="Mol. Biol. Evol.">
        <title>Third-Generation Sequencing Reveals the Adaptive Role of the Epigenome in Three Deep-Sea Polychaetes.</title>
        <authorList>
            <person name="Perez M."/>
            <person name="Aroh O."/>
            <person name="Sun Y."/>
            <person name="Lan Y."/>
            <person name="Juniper S.K."/>
            <person name="Young C.R."/>
            <person name="Angers B."/>
            <person name="Qian P.Y."/>
        </authorList>
    </citation>
    <scope>NUCLEOTIDE SEQUENCE</scope>
    <source>
        <strain evidence="22">P08H-3</strain>
    </source>
</reference>
<evidence type="ECO:0000256" key="15">
    <source>
        <dbReference type="ARBA" id="ARBA00050792"/>
    </source>
</evidence>
<dbReference type="HAMAP" id="MF_01571">
    <property type="entry name" value="Pro_tRNA_synth_type3"/>
    <property type="match status" value="1"/>
</dbReference>
<dbReference type="GO" id="GO:0004827">
    <property type="term" value="F:proline-tRNA ligase activity"/>
    <property type="evidence" value="ECO:0007669"/>
    <property type="project" value="UniProtKB-EC"/>
</dbReference>
<dbReference type="InterPro" id="IPR016061">
    <property type="entry name" value="Pro-tRNA_ligase_II_C"/>
</dbReference>
<dbReference type="Gene3D" id="3.40.50.620">
    <property type="entry name" value="HUPs"/>
    <property type="match status" value="1"/>
</dbReference>
<dbReference type="GO" id="GO:0004818">
    <property type="term" value="F:glutamate-tRNA ligase activity"/>
    <property type="evidence" value="ECO:0007669"/>
    <property type="project" value="UniProtKB-EC"/>
</dbReference>
<dbReference type="InterPro" id="IPR014729">
    <property type="entry name" value="Rossmann-like_a/b/a_fold"/>
</dbReference>
<dbReference type="Gene3D" id="3.40.50.800">
    <property type="entry name" value="Anticodon-binding domain"/>
    <property type="match status" value="1"/>
</dbReference>
<dbReference type="InterPro" id="IPR049437">
    <property type="entry name" value="tRNA-synt_1c_C2"/>
</dbReference>
<dbReference type="Gene3D" id="1.10.287.10">
    <property type="entry name" value="S15/NS1, RNA-binding"/>
    <property type="match status" value="4"/>
</dbReference>
<comment type="similarity">
    <text evidence="1">In the C-terminal section; belongs to the class-II aminoacyl-tRNA synthetase family.</text>
</comment>
<dbReference type="PANTHER" id="PTHR43382">
    <property type="entry name" value="PROLYL-TRNA SYNTHETASE"/>
    <property type="match status" value="1"/>
</dbReference>
<evidence type="ECO:0000259" key="21">
    <source>
        <dbReference type="PROSITE" id="PS51185"/>
    </source>
</evidence>
<evidence type="ECO:0000313" key="22">
    <source>
        <dbReference type="EMBL" id="KAK2148403.1"/>
    </source>
</evidence>
<accession>A0AAD9MY18</accession>
<evidence type="ECO:0000256" key="3">
    <source>
        <dbReference type="ARBA" id="ARBA00012835"/>
    </source>
</evidence>
<name>A0AAD9MY18_9ANNE</name>
<evidence type="ECO:0000256" key="6">
    <source>
        <dbReference type="ARBA" id="ARBA00022723"/>
    </source>
</evidence>
<dbReference type="GO" id="GO:0005737">
    <property type="term" value="C:cytoplasm"/>
    <property type="evidence" value="ECO:0007669"/>
    <property type="project" value="InterPro"/>
</dbReference>
<dbReference type="PROSITE" id="PS50862">
    <property type="entry name" value="AA_TRNA_LIGASE_II"/>
    <property type="match status" value="1"/>
</dbReference>
<dbReference type="FunFam" id="3.30.110.30:FF:000001">
    <property type="entry name" value="Bifunctional glutamate/proline--tRNA ligase"/>
    <property type="match status" value="1"/>
</dbReference>
<evidence type="ECO:0000256" key="4">
    <source>
        <dbReference type="ARBA" id="ARBA00022553"/>
    </source>
</evidence>
<evidence type="ECO:0000256" key="13">
    <source>
        <dbReference type="ARBA" id="ARBA00023268"/>
    </source>
</evidence>
<feature type="compositionally biased region" description="Low complexity" evidence="19">
    <location>
        <begin position="1170"/>
        <end position="1199"/>
    </location>
</feature>
<dbReference type="SUPFAM" id="SSF64586">
    <property type="entry name" value="C-terminal domain of ProRS"/>
    <property type="match status" value="1"/>
</dbReference>
<evidence type="ECO:0000259" key="20">
    <source>
        <dbReference type="PROSITE" id="PS50862"/>
    </source>
</evidence>
<dbReference type="Gene3D" id="3.30.110.30">
    <property type="entry name" value="C-terminal domain of ProRS"/>
    <property type="match status" value="1"/>
</dbReference>
<dbReference type="Pfam" id="PF00749">
    <property type="entry name" value="tRNA-synt_1c"/>
    <property type="match status" value="1"/>
</dbReference>
<dbReference type="PRINTS" id="PR00987">
    <property type="entry name" value="TRNASYNTHGLU"/>
</dbReference>
<dbReference type="InterPro" id="IPR020058">
    <property type="entry name" value="Glu/Gln-tRNA-synth_Ib_cat-dom"/>
</dbReference>
<dbReference type="InterPro" id="IPR011035">
    <property type="entry name" value="Ribosomal_bL25/Gln-tRNA_synth"/>
</dbReference>
<dbReference type="GO" id="GO:0006433">
    <property type="term" value="P:prolyl-tRNA aminoacylation"/>
    <property type="evidence" value="ECO:0007669"/>
    <property type="project" value="InterPro"/>
</dbReference>
<dbReference type="SUPFAM" id="SSF47616">
    <property type="entry name" value="GST C-terminal domain-like"/>
    <property type="match status" value="1"/>
</dbReference>
<dbReference type="InterPro" id="IPR020056">
    <property type="entry name" value="Rbsml_bL25/Gln-tRNA_synth_N"/>
</dbReference>
<dbReference type="SUPFAM" id="SSF50715">
    <property type="entry name" value="Ribosomal protein L25-like"/>
    <property type="match status" value="1"/>
</dbReference>
<dbReference type="PROSITE" id="PS00762">
    <property type="entry name" value="WHEP_TRS_1"/>
    <property type="match status" value="3"/>
</dbReference>
<feature type="region of interest" description="Disordered" evidence="19">
    <location>
        <begin position="1149"/>
        <end position="1205"/>
    </location>
</feature>
<evidence type="ECO:0000256" key="9">
    <source>
        <dbReference type="ARBA" id="ARBA00022840"/>
    </source>
</evidence>
<feature type="domain" description="Aminoacyl-transfer RNA synthetases class-II family profile" evidence="20">
    <location>
        <begin position="1246"/>
        <end position="1496"/>
    </location>
</feature>
<dbReference type="InterPro" id="IPR033721">
    <property type="entry name" value="ProRS_core_arch_euk"/>
</dbReference>
<dbReference type="InterPro" id="IPR000738">
    <property type="entry name" value="WHEP-TRS_dom"/>
</dbReference>
<dbReference type="GO" id="GO:0003723">
    <property type="term" value="F:RNA binding"/>
    <property type="evidence" value="ECO:0007669"/>
    <property type="project" value="UniProtKB-KW"/>
</dbReference>
<keyword evidence="11" id="KW-0648">Protein biosynthesis</keyword>
<evidence type="ECO:0000256" key="18">
    <source>
        <dbReference type="ARBA" id="ARBA00076053"/>
    </source>
</evidence>
<evidence type="ECO:0000256" key="8">
    <source>
        <dbReference type="ARBA" id="ARBA00022833"/>
    </source>
</evidence>
<keyword evidence="12" id="KW-0030">Aminoacyl-tRNA synthetase</keyword>
<feature type="compositionally biased region" description="Polar residues" evidence="19">
    <location>
        <begin position="1070"/>
        <end position="1083"/>
    </location>
</feature>
<dbReference type="Gene3D" id="2.40.240.10">
    <property type="entry name" value="Ribosomal Protein L25, Chain P"/>
    <property type="match status" value="1"/>
</dbReference>
<dbReference type="FunFam" id="1.10.1160.10:FF:000001">
    <property type="entry name" value="Glutamine--tRNA ligase"/>
    <property type="match status" value="1"/>
</dbReference>
<comment type="similarity">
    <text evidence="16">In the N-terminal section; belongs to the class-I aminoacyl-tRNA synthetase family. Glutamate--tRNA ligase type 2 subfamily.</text>
</comment>
<dbReference type="SUPFAM" id="SSF52374">
    <property type="entry name" value="Nucleotidylyl transferase"/>
    <property type="match status" value="1"/>
</dbReference>
<evidence type="ECO:0000256" key="1">
    <source>
        <dbReference type="ARBA" id="ARBA00009968"/>
    </source>
</evidence>
<dbReference type="Gene3D" id="3.30.930.10">
    <property type="entry name" value="Bira Bifunctional Protein, Domain 2"/>
    <property type="match status" value="1"/>
</dbReference>
<keyword evidence="23" id="KW-1185">Reference proteome</keyword>
<evidence type="ECO:0000256" key="19">
    <source>
        <dbReference type="SAM" id="MobiDB-lite"/>
    </source>
</evidence>
<keyword evidence="8" id="KW-0862">Zinc</keyword>
<keyword evidence="10" id="KW-0694">RNA-binding</keyword>
<dbReference type="InterPro" id="IPR020061">
    <property type="entry name" value="Glu_tRNA_lig_a-bdl"/>
</dbReference>